<gene>
    <name evidence="2" type="ORF">MIZ03_2442</name>
</gene>
<keyword evidence="3" id="KW-1185">Reference proteome</keyword>
<feature type="domain" description="Lcl C-terminal" evidence="1">
    <location>
        <begin position="346"/>
        <end position="468"/>
    </location>
</feature>
<evidence type="ECO:0000259" key="1">
    <source>
        <dbReference type="Pfam" id="PF07603"/>
    </source>
</evidence>
<reference evidence="2 3" key="1">
    <citation type="journal article" date="2021" name="Microbiol. Spectr.">
        <title>A Single Bacterium Capable of Oxidation and Reduction of Iron at Circumneutral pH.</title>
        <authorList>
            <person name="Kato S."/>
            <person name="Ohkuma M."/>
        </authorList>
    </citation>
    <scope>NUCLEOTIDE SEQUENCE [LARGE SCALE GENOMIC DNA]</scope>
    <source>
        <strain evidence="2 3">MIZ03</strain>
    </source>
</reference>
<organism evidence="2 3">
    <name type="scientific">Rhodoferax lithotrophicus</name>
    <dbReference type="NCBI Taxonomy" id="2798804"/>
    <lineage>
        <taxon>Bacteria</taxon>
        <taxon>Pseudomonadati</taxon>
        <taxon>Pseudomonadota</taxon>
        <taxon>Betaproteobacteria</taxon>
        <taxon>Burkholderiales</taxon>
        <taxon>Comamonadaceae</taxon>
        <taxon>Rhodoferax</taxon>
    </lineage>
</organism>
<feature type="domain" description="Lcl C-terminal" evidence="1">
    <location>
        <begin position="203"/>
        <end position="326"/>
    </location>
</feature>
<dbReference type="Pfam" id="PF07603">
    <property type="entry name" value="Lcl_C"/>
    <property type="match status" value="2"/>
</dbReference>
<dbReference type="InterPro" id="IPR011460">
    <property type="entry name" value="Lcl_C"/>
</dbReference>
<protein>
    <recommendedName>
        <fullName evidence="1">Lcl C-terminal domain-containing protein</fullName>
    </recommendedName>
</protein>
<dbReference type="PROSITE" id="PS51257">
    <property type="entry name" value="PROKAR_LIPOPROTEIN"/>
    <property type="match status" value="1"/>
</dbReference>
<dbReference type="EMBL" id="AP024238">
    <property type="protein sequence ID" value="BCO27554.1"/>
    <property type="molecule type" value="Genomic_DNA"/>
</dbReference>
<sequence length="468" mass="48055">MKLIAAYGPKPCPQFVRWLALVGATVVMAGCGGGESIVGANSAVTPAFSSLTAASMKVGVASTLTVTGTNLPLTATLTLASGSCASPTNNTATGFSIVCTPTSSTAQSATVWSAPQASGGYWLGQQTLTVAAATSLMPLNDTGISATQCFQSGSNNLISCTLATATALNDKQDGMVGRDVDFTDQTDGVNGSSLAFPGAVTNCVKDQVTGLVWDRASTALTSALPTGYRDESVKLATAANTSSLCGLTNWRVPTRLELQSLVLFNAPFASGATNMAWFPATLPNAYFSSSVYQPNSANNAWLVNFAQGATVTLSGAGAGAVQVRLVSGGITAPATRFTPSSDGTEVTDAITGLIWRRCSEGQTWNGSTCTGTVSAYTHEGAMVQAKSQSTWRLPNVKELSSLTDESLYSPSIDTTVFAASPAGAFWSATPVVISGNARSDQAWSVDFLDGSVTPVARSTATGFVRLVR</sequence>
<name>A0ABN6D6A1_9BURK</name>
<dbReference type="PANTHER" id="PTHR35812:SF1">
    <property type="entry name" value="LIPOPROTEIN"/>
    <property type="match status" value="1"/>
</dbReference>
<dbReference type="PANTHER" id="PTHR35812">
    <property type="entry name" value="LIPOPROTEIN"/>
    <property type="match status" value="1"/>
</dbReference>
<evidence type="ECO:0000313" key="3">
    <source>
        <dbReference type="Proteomes" id="UP000824366"/>
    </source>
</evidence>
<proteinExistence type="predicted"/>
<dbReference type="Proteomes" id="UP000824366">
    <property type="component" value="Chromosome"/>
</dbReference>
<evidence type="ECO:0000313" key="2">
    <source>
        <dbReference type="EMBL" id="BCO27554.1"/>
    </source>
</evidence>
<dbReference type="RefSeq" id="WP_223912697.1">
    <property type="nucleotide sequence ID" value="NZ_AP024238.1"/>
</dbReference>
<accession>A0ABN6D6A1</accession>